<evidence type="ECO:0000256" key="3">
    <source>
        <dbReference type="ARBA" id="ARBA00007947"/>
    </source>
</evidence>
<feature type="binding site" evidence="18">
    <location>
        <begin position="77"/>
        <end position="78"/>
    </location>
    <ligand>
        <name>UDP-N-acetyl-alpha-D-glucosamine</name>
        <dbReference type="ChEBI" id="CHEBI:57705"/>
    </ligand>
</feature>
<evidence type="ECO:0000256" key="2">
    <source>
        <dbReference type="ARBA" id="ARBA00007707"/>
    </source>
</evidence>
<dbReference type="NCBIfam" id="TIGR01173">
    <property type="entry name" value="glmU"/>
    <property type="match status" value="1"/>
</dbReference>
<keyword evidence="7 18" id="KW-0479">Metal-binding</keyword>
<dbReference type="CDD" id="cd03353">
    <property type="entry name" value="LbH_GlmU_C"/>
    <property type="match status" value="1"/>
</dbReference>
<feature type="binding site" evidence="18">
    <location>
        <position position="355"/>
    </location>
    <ligand>
        <name>UDP-N-acetyl-alpha-D-glucosamine</name>
        <dbReference type="ChEBI" id="CHEBI:57705"/>
    </ligand>
</feature>
<comment type="subcellular location">
    <subcellularLocation>
        <location evidence="1 18">Cytoplasm</location>
    </subcellularLocation>
</comment>
<keyword evidence="12 18" id="KW-0511">Multifunctional enzyme</keyword>
<dbReference type="EMBL" id="JANIDW010000001">
    <property type="protein sequence ID" value="MCX5614167.1"/>
    <property type="molecule type" value="Genomic_DNA"/>
</dbReference>
<feature type="region of interest" description="Linker" evidence="18">
    <location>
        <begin position="225"/>
        <end position="245"/>
    </location>
</feature>
<keyword evidence="21" id="KW-1185">Reference proteome</keyword>
<dbReference type="Gene3D" id="2.160.10.10">
    <property type="entry name" value="Hexapeptide repeat proteins"/>
    <property type="match status" value="1"/>
</dbReference>
<feature type="binding site" evidence="18">
    <location>
        <begin position="364"/>
        <end position="365"/>
    </location>
    <ligand>
        <name>acetyl-CoA</name>
        <dbReference type="ChEBI" id="CHEBI:57288"/>
    </ligand>
</feature>
<comment type="pathway">
    <text evidence="18">Nucleotide-sugar biosynthesis; UDP-N-acetyl-alpha-D-glucosamine biosynthesis; UDP-N-acetyl-alpha-D-glucosamine from N-acetyl-alpha-D-glucosamine 1-phosphate: step 1/1.</text>
</comment>
<evidence type="ECO:0000256" key="7">
    <source>
        <dbReference type="ARBA" id="ARBA00022723"/>
    </source>
</evidence>
<feature type="binding site" evidence="18">
    <location>
        <position position="418"/>
    </location>
    <ligand>
        <name>acetyl-CoA</name>
        <dbReference type="ChEBI" id="CHEBI:57288"/>
    </ligand>
</feature>
<evidence type="ECO:0000256" key="12">
    <source>
        <dbReference type="ARBA" id="ARBA00023268"/>
    </source>
</evidence>
<evidence type="ECO:0000256" key="1">
    <source>
        <dbReference type="ARBA" id="ARBA00004496"/>
    </source>
</evidence>
<comment type="pathway">
    <text evidence="18">Bacterial outer membrane biogenesis; LPS lipid A biosynthesis.</text>
</comment>
<dbReference type="SUPFAM" id="SSF53448">
    <property type="entry name" value="Nucleotide-diphospho-sugar transferases"/>
    <property type="match status" value="1"/>
</dbReference>
<dbReference type="EC" id="2.3.1.157" evidence="18"/>
<name>A0ABT3W521_9PROT</name>
<dbReference type="NCBIfam" id="NF010933">
    <property type="entry name" value="PRK14353.1"/>
    <property type="match status" value="1"/>
</dbReference>
<evidence type="ECO:0000256" key="17">
    <source>
        <dbReference type="ARBA" id="ARBA00049628"/>
    </source>
</evidence>
<proteinExistence type="inferred from homology"/>
<comment type="function">
    <text evidence="17 18">Catalyzes the last two sequential reactions in the de novo biosynthetic pathway for UDP-N-acetylglucosamine (UDP-GlcNAc). The C-terminal domain catalyzes the transfer of acetyl group from acetyl coenzyme A to glucosamine-1-phosphate (GlcN-1-P) to produce N-acetylglucosamine-1-phosphate (GlcNAc-1-P), which is converted into UDP-GlcNAc by the transfer of uridine 5-monophosphate (from uridine 5-triphosphate), a reaction catalyzed by the N-terminal domain.</text>
</comment>
<dbReference type="InterPro" id="IPR011004">
    <property type="entry name" value="Trimer_LpxA-like_sf"/>
</dbReference>
<comment type="catalytic activity">
    <reaction evidence="16 18">
        <text>N-acetyl-alpha-D-glucosamine 1-phosphate + UTP + H(+) = UDP-N-acetyl-alpha-D-glucosamine + diphosphate</text>
        <dbReference type="Rhea" id="RHEA:13509"/>
        <dbReference type="ChEBI" id="CHEBI:15378"/>
        <dbReference type="ChEBI" id="CHEBI:33019"/>
        <dbReference type="ChEBI" id="CHEBI:46398"/>
        <dbReference type="ChEBI" id="CHEBI:57705"/>
        <dbReference type="ChEBI" id="CHEBI:57776"/>
        <dbReference type="EC" id="2.7.7.23"/>
    </reaction>
</comment>
<feature type="domain" description="MobA-like NTP transferase" evidence="19">
    <location>
        <begin position="7"/>
        <end position="124"/>
    </location>
</feature>
<feature type="binding site" evidence="18">
    <location>
        <position position="151"/>
    </location>
    <ligand>
        <name>UDP-N-acetyl-alpha-D-glucosamine</name>
        <dbReference type="ChEBI" id="CHEBI:57705"/>
    </ligand>
</feature>
<evidence type="ECO:0000256" key="8">
    <source>
        <dbReference type="ARBA" id="ARBA00022737"/>
    </source>
</evidence>
<feature type="binding site" evidence="18">
    <location>
        <position position="100"/>
    </location>
    <ligand>
        <name>Mg(2+)</name>
        <dbReference type="ChEBI" id="CHEBI:18420"/>
    </ligand>
</feature>
<gene>
    <name evidence="18 20" type="primary">glmU</name>
    <name evidence="20" type="ORF">NQF64_02750</name>
</gene>
<dbReference type="EC" id="2.7.7.23" evidence="18"/>
<feature type="binding site" evidence="18">
    <location>
        <position position="358"/>
    </location>
    <ligand>
        <name>acetyl-CoA</name>
        <dbReference type="ChEBI" id="CHEBI:57288"/>
    </ligand>
</feature>
<evidence type="ECO:0000256" key="9">
    <source>
        <dbReference type="ARBA" id="ARBA00022842"/>
    </source>
</evidence>
<feature type="binding site" evidence="18">
    <location>
        <position position="344"/>
    </location>
    <ligand>
        <name>UDP-N-acetyl-alpha-D-glucosamine</name>
        <dbReference type="ChEBI" id="CHEBI:57705"/>
    </ligand>
</feature>
<dbReference type="HAMAP" id="MF_01631">
    <property type="entry name" value="GlmU"/>
    <property type="match status" value="1"/>
</dbReference>
<dbReference type="Pfam" id="PF14602">
    <property type="entry name" value="Hexapep_2"/>
    <property type="match status" value="1"/>
</dbReference>
<dbReference type="CDD" id="cd02540">
    <property type="entry name" value="GT2_GlmU_N_bac"/>
    <property type="match status" value="1"/>
</dbReference>
<organism evidence="20 21">
    <name type="scientific">Bombella saccharophila</name>
    <dbReference type="NCBI Taxonomy" id="2967338"/>
    <lineage>
        <taxon>Bacteria</taxon>
        <taxon>Pseudomonadati</taxon>
        <taxon>Pseudomonadota</taxon>
        <taxon>Alphaproteobacteria</taxon>
        <taxon>Acetobacterales</taxon>
        <taxon>Acetobacteraceae</taxon>
        <taxon>Bombella</taxon>
    </lineage>
</organism>
<evidence type="ECO:0000256" key="4">
    <source>
        <dbReference type="ARBA" id="ARBA00022490"/>
    </source>
</evidence>
<dbReference type="InterPro" id="IPR001451">
    <property type="entry name" value="Hexapep"/>
</dbReference>
<evidence type="ECO:0000256" key="10">
    <source>
        <dbReference type="ARBA" id="ARBA00022960"/>
    </source>
</evidence>
<feature type="binding site" evidence="18">
    <location>
        <position position="222"/>
    </location>
    <ligand>
        <name>UDP-N-acetyl-alpha-D-glucosamine</name>
        <dbReference type="ChEBI" id="CHEBI:57705"/>
    </ligand>
</feature>
<evidence type="ECO:0000256" key="5">
    <source>
        <dbReference type="ARBA" id="ARBA00022679"/>
    </source>
</evidence>
<feature type="region of interest" description="Pyrophosphorylase" evidence="18">
    <location>
        <begin position="1"/>
        <end position="224"/>
    </location>
</feature>
<keyword evidence="5 18" id="KW-0808">Transferase</keyword>
<keyword evidence="11 18" id="KW-0573">Peptidoglycan synthesis</keyword>
<keyword evidence="9 18" id="KW-0460">Magnesium</keyword>
<feature type="binding site" evidence="18">
    <location>
        <position position="311"/>
    </location>
    <ligand>
        <name>UDP-N-acetyl-alpha-D-glucosamine</name>
        <dbReference type="ChEBI" id="CHEBI:57705"/>
    </ligand>
</feature>
<dbReference type="InterPro" id="IPR038009">
    <property type="entry name" value="GlmU_C_LbH"/>
</dbReference>
<dbReference type="GO" id="GO:0003977">
    <property type="term" value="F:UDP-N-acetylglucosamine diphosphorylase activity"/>
    <property type="evidence" value="ECO:0007669"/>
    <property type="project" value="UniProtKB-EC"/>
</dbReference>
<evidence type="ECO:0000259" key="19">
    <source>
        <dbReference type="Pfam" id="PF12804"/>
    </source>
</evidence>
<feature type="binding site" evidence="18">
    <location>
        <position position="72"/>
    </location>
    <ligand>
        <name>UDP-N-acetyl-alpha-D-glucosamine</name>
        <dbReference type="ChEBI" id="CHEBI:57705"/>
    </ligand>
</feature>
<evidence type="ECO:0000256" key="14">
    <source>
        <dbReference type="ARBA" id="ARBA00023316"/>
    </source>
</evidence>
<feature type="binding site" evidence="18">
    <location>
        <position position="24"/>
    </location>
    <ligand>
        <name>UDP-N-acetyl-alpha-D-glucosamine</name>
        <dbReference type="ChEBI" id="CHEBI:57705"/>
    </ligand>
</feature>
<feature type="binding site" evidence="18">
    <location>
        <position position="401"/>
    </location>
    <ligand>
        <name>acetyl-CoA</name>
        <dbReference type="ChEBI" id="CHEBI:57288"/>
    </ligand>
</feature>
<feature type="region of interest" description="N-acetyltransferase" evidence="18">
    <location>
        <begin position="246"/>
        <end position="442"/>
    </location>
</feature>
<keyword evidence="6 18" id="KW-0548">Nucleotidyltransferase</keyword>
<feature type="binding site" evidence="18">
    <location>
        <position position="383"/>
    </location>
    <ligand>
        <name>acetyl-CoA</name>
        <dbReference type="ChEBI" id="CHEBI:57288"/>
    </ligand>
</feature>
<dbReference type="RefSeq" id="WP_266106384.1">
    <property type="nucleotide sequence ID" value="NZ_JANIDW010000001.1"/>
</dbReference>
<protein>
    <recommendedName>
        <fullName evidence="18">Bifunctional protein GlmU</fullName>
    </recommendedName>
    <domain>
        <recommendedName>
            <fullName evidence="18">UDP-N-acetylglucosamine pyrophosphorylase</fullName>
            <ecNumber evidence="18">2.7.7.23</ecNumber>
        </recommendedName>
        <alternativeName>
            <fullName evidence="18">N-acetylglucosamine-1-phosphate uridyltransferase</fullName>
        </alternativeName>
    </domain>
    <domain>
        <recommendedName>
            <fullName evidence="18">Glucosamine-1-phosphate N-acetyltransferase</fullName>
            <ecNumber evidence="18">2.3.1.157</ecNumber>
        </recommendedName>
    </domain>
</protein>
<dbReference type="InterPro" id="IPR050065">
    <property type="entry name" value="GlmU-like"/>
</dbReference>
<feature type="binding site" evidence="18">
    <location>
        <position position="166"/>
    </location>
    <ligand>
        <name>UDP-N-acetyl-alpha-D-glucosamine</name>
        <dbReference type="ChEBI" id="CHEBI:57705"/>
    </ligand>
</feature>
<comment type="cofactor">
    <cofactor evidence="18">
        <name>Mg(2+)</name>
        <dbReference type="ChEBI" id="CHEBI:18420"/>
    </cofactor>
    <text evidence="18">Binds 1 Mg(2+) ion per subunit.</text>
</comment>
<keyword evidence="14 18" id="KW-0961">Cell wall biogenesis/degradation</keyword>
<feature type="binding site" evidence="18">
    <location>
        <position position="136"/>
    </location>
    <ligand>
        <name>UDP-N-acetyl-alpha-D-glucosamine</name>
        <dbReference type="ChEBI" id="CHEBI:57705"/>
    </ligand>
</feature>
<keyword evidence="13 18" id="KW-0012">Acyltransferase</keyword>
<comment type="similarity">
    <text evidence="3 18">In the N-terminal section; belongs to the N-acetylglucosamine-1-phosphate uridyltransferase family.</text>
</comment>
<evidence type="ECO:0000256" key="18">
    <source>
        <dbReference type="HAMAP-Rule" id="MF_01631"/>
    </source>
</evidence>
<evidence type="ECO:0000256" key="6">
    <source>
        <dbReference type="ARBA" id="ARBA00022695"/>
    </source>
</evidence>
<keyword evidence="4 18" id="KW-0963">Cytoplasm</keyword>
<comment type="similarity">
    <text evidence="2 18">In the C-terminal section; belongs to the transferase hexapeptide repeat family.</text>
</comment>
<evidence type="ECO:0000256" key="13">
    <source>
        <dbReference type="ARBA" id="ARBA00023315"/>
    </source>
</evidence>
<keyword evidence="8 18" id="KW-0677">Repeat</keyword>
<dbReference type="Proteomes" id="UP001165648">
    <property type="component" value="Unassembled WGS sequence"/>
</dbReference>
<dbReference type="InterPro" id="IPR005882">
    <property type="entry name" value="Bifunctional_GlmU"/>
</dbReference>
<feature type="binding site" evidence="18">
    <location>
        <position position="329"/>
    </location>
    <ligand>
        <name>UDP-N-acetyl-alpha-D-glucosamine</name>
        <dbReference type="ChEBI" id="CHEBI:57705"/>
    </ligand>
</feature>
<sequence length="442" mass="47893">MSSTTTAIILAAGMGTRMKSRYPKAMQRLGNRPMIGHLLETAQHSVDQIIVVVGPGMEELTHYVQPHQTVIQTERLGTGHAAKIGVSSLTEGKAVILYADNPLLTEDTMQRLLEAHTHDNKLSLLGMRPHNPGHYGRIIVDQKGMVERIVEYKDATEAEKQTTLCNAGMMCADVNDLKRWLAEITPNNAQNEYYLTDIVAFAAREGHVTCVEGGEEELAGINSRAELAQAEARLQDRLRIHAMEQGVTLIDPASTFLSTDTKLATDVTIEPHVFIGPGVTLEEGCLIRAFSHLEGCHVKTNAVIGPYARLRPGTLCHEETHVGNFVELKNTTLGAGSKVNHLSYLGDSEVGTRSNIGAGSISCNYDGVFKHKTMIGDDCFIGSNSVMVAPVKIENEAMTAAGSIITHDVPAGALAFGRARQANKLEQGRALQAALKKKKERG</sequence>
<comment type="subunit">
    <text evidence="18">Homotrimer.</text>
</comment>
<dbReference type="InterPro" id="IPR029044">
    <property type="entry name" value="Nucleotide-diphossugar_trans"/>
</dbReference>
<comment type="pathway">
    <text evidence="18">Nucleotide-sugar biosynthesis; UDP-N-acetyl-alpha-D-glucosamine biosynthesis; N-acetyl-alpha-D-glucosamine 1-phosphate from alpha-D-glucosamine 6-phosphate (route II): step 2/2.</text>
</comment>
<dbReference type="Pfam" id="PF12804">
    <property type="entry name" value="NTP_transf_3"/>
    <property type="match status" value="1"/>
</dbReference>
<reference evidence="20 21" key="1">
    <citation type="submission" date="2022-07" db="EMBL/GenBank/DDBJ databases">
        <title>Bombella genomes.</title>
        <authorList>
            <person name="Harer L."/>
            <person name="Styblova S."/>
            <person name="Ehrmann M."/>
        </authorList>
    </citation>
    <scope>NUCLEOTIDE SEQUENCE [LARGE SCALE GENOMIC DNA]</scope>
    <source>
        <strain evidence="20 21">TMW 2.2558</strain>
    </source>
</reference>
<evidence type="ECO:0000256" key="15">
    <source>
        <dbReference type="ARBA" id="ARBA00048247"/>
    </source>
</evidence>
<evidence type="ECO:0000313" key="20">
    <source>
        <dbReference type="EMBL" id="MCX5614167.1"/>
    </source>
</evidence>
<accession>A0ABT3W521</accession>
<dbReference type="PANTHER" id="PTHR43584:SF3">
    <property type="entry name" value="BIFUNCTIONAL PROTEIN GLMU"/>
    <property type="match status" value="1"/>
</dbReference>
<dbReference type="PANTHER" id="PTHR43584">
    <property type="entry name" value="NUCLEOTIDYL TRANSFERASE"/>
    <property type="match status" value="1"/>
</dbReference>
<evidence type="ECO:0000313" key="21">
    <source>
        <dbReference type="Proteomes" id="UP001165648"/>
    </source>
</evidence>
<evidence type="ECO:0000256" key="16">
    <source>
        <dbReference type="ARBA" id="ARBA00048493"/>
    </source>
</evidence>
<keyword evidence="10 18" id="KW-0133">Cell shape</keyword>
<feature type="binding site" evidence="18">
    <location>
        <position position="222"/>
    </location>
    <ligand>
        <name>Mg(2+)</name>
        <dbReference type="ChEBI" id="CHEBI:18420"/>
    </ligand>
</feature>
<comment type="caution">
    <text evidence="18">Lacks conserved residue(s) required for the propagation of feature annotation.</text>
</comment>
<feature type="binding site" evidence="18">
    <location>
        <begin position="10"/>
        <end position="13"/>
    </location>
    <ligand>
        <name>UDP-N-acetyl-alpha-D-glucosamine</name>
        <dbReference type="ChEBI" id="CHEBI:57705"/>
    </ligand>
</feature>
<comment type="catalytic activity">
    <reaction evidence="15 18">
        <text>alpha-D-glucosamine 1-phosphate + acetyl-CoA = N-acetyl-alpha-D-glucosamine 1-phosphate + CoA + H(+)</text>
        <dbReference type="Rhea" id="RHEA:13725"/>
        <dbReference type="ChEBI" id="CHEBI:15378"/>
        <dbReference type="ChEBI" id="CHEBI:57287"/>
        <dbReference type="ChEBI" id="CHEBI:57288"/>
        <dbReference type="ChEBI" id="CHEBI:57776"/>
        <dbReference type="ChEBI" id="CHEBI:58516"/>
        <dbReference type="EC" id="2.3.1.157"/>
    </reaction>
</comment>
<dbReference type="Gene3D" id="3.90.550.10">
    <property type="entry name" value="Spore Coat Polysaccharide Biosynthesis Protein SpsA, Chain A"/>
    <property type="match status" value="1"/>
</dbReference>
<dbReference type="InterPro" id="IPR025877">
    <property type="entry name" value="MobA-like_NTP_Trfase"/>
</dbReference>
<evidence type="ECO:0000256" key="11">
    <source>
        <dbReference type="ARBA" id="ARBA00022984"/>
    </source>
</evidence>
<dbReference type="SUPFAM" id="SSF51161">
    <property type="entry name" value="Trimeric LpxA-like enzymes"/>
    <property type="match status" value="1"/>
</dbReference>
<feature type="active site" description="Proton acceptor" evidence="18">
    <location>
        <position position="341"/>
    </location>
</feature>
<comment type="caution">
    <text evidence="20">The sequence shown here is derived from an EMBL/GenBank/DDBJ whole genome shotgun (WGS) entry which is preliminary data.</text>
</comment>